<gene>
    <name evidence="2" type="ORF">JIN81_17055</name>
</gene>
<keyword evidence="3" id="KW-1185">Reference proteome</keyword>
<keyword evidence="1" id="KW-0732">Signal</keyword>
<reference evidence="2" key="1">
    <citation type="submission" date="2021-01" db="EMBL/GenBank/DDBJ databases">
        <title>Modified the classification status of verrucomicrobia.</title>
        <authorList>
            <person name="Feng X."/>
        </authorList>
    </citation>
    <scope>NUCLEOTIDE SEQUENCE</scope>
    <source>
        <strain evidence="2">KCTC 22201</strain>
    </source>
</reference>
<dbReference type="AlphaFoldDB" id="A0A934RGG3"/>
<sequence length="267" mass="28780">MLVPAHPASFAACCLSLFLPTWAVASTASLDFDSLQHGEEVTNQFFSSAGVTISGVDDDNAGNSLPIVAFDTEIPQPNPGTPTTSDPDLQRLGLNGQDSVRGWNGGNLGSDYIVGNALIVQENNNQNAQGIFTDPDDRAAGGIIVIDIDATNYDYRYVQTLLVDFEETGVPLFRFTDINSNVATYSPSLEFDTPDNNFLYYTPIIDTESLGLDSRLSRIEFEFTNASGAIGLLALSDDASFNGFIPEPSSALLMVMGGLVAFRRRRD</sequence>
<dbReference type="EMBL" id="JAENII010000016">
    <property type="protein sequence ID" value="MBK1828746.1"/>
    <property type="molecule type" value="Genomic_DNA"/>
</dbReference>
<dbReference type="Proteomes" id="UP000658278">
    <property type="component" value="Unassembled WGS sequence"/>
</dbReference>
<name>A0A934RGG3_9BACT</name>
<dbReference type="InterPro" id="IPR013424">
    <property type="entry name" value="Ice-binding_C"/>
</dbReference>
<feature type="chain" id="PRO_5037979388" evidence="1">
    <location>
        <begin position="26"/>
        <end position="267"/>
    </location>
</feature>
<comment type="caution">
    <text evidence="2">The sequence shown here is derived from an EMBL/GenBank/DDBJ whole genome shotgun (WGS) entry which is preliminary data.</text>
</comment>
<dbReference type="RefSeq" id="WP_200282765.1">
    <property type="nucleotide sequence ID" value="NZ_JAENII010000016.1"/>
</dbReference>
<evidence type="ECO:0000313" key="2">
    <source>
        <dbReference type="EMBL" id="MBK1828746.1"/>
    </source>
</evidence>
<feature type="signal peptide" evidence="1">
    <location>
        <begin position="1"/>
        <end position="25"/>
    </location>
</feature>
<organism evidence="2 3">
    <name type="scientific">Haloferula rosea</name>
    <dbReference type="NCBI Taxonomy" id="490093"/>
    <lineage>
        <taxon>Bacteria</taxon>
        <taxon>Pseudomonadati</taxon>
        <taxon>Verrucomicrobiota</taxon>
        <taxon>Verrucomicrobiia</taxon>
        <taxon>Verrucomicrobiales</taxon>
        <taxon>Verrucomicrobiaceae</taxon>
        <taxon>Haloferula</taxon>
    </lineage>
</organism>
<protein>
    <submittedName>
        <fullName evidence="2">PEP-CTERM sorting domain-containing protein</fullName>
    </submittedName>
</protein>
<evidence type="ECO:0000313" key="3">
    <source>
        <dbReference type="Proteomes" id="UP000658278"/>
    </source>
</evidence>
<accession>A0A934RGG3</accession>
<dbReference type="NCBIfam" id="TIGR02595">
    <property type="entry name" value="PEP_CTERM"/>
    <property type="match status" value="1"/>
</dbReference>
<evidence type="ECO:0000256" key="1">
    <source>
        <dbReference type="SAM" id="SignalP"/>
    </source>
</evidence>
<proteinExistence type="predicted"/>